<comment type="subcellular location">
    <subcellularLocation>
        <location evidence="1">Membrane</location>
        <topology evidence="1">Multi-pass membrane protein</topology>
    </subcellularLocation>
</comment>
<dbReference type="Gene3D" id="1.20.1730.10">
    <property type="entry name" value="Sodium/glucose cotransporter"/>
    <property type="match status" value="1"/>
</dbReference>
<dbReference type="Pfam" id="PF00474">
    <property type="entry name" value="SSF"/>
    <property type="match status" value="1"/>
</dbReference>
<dbReference type="PANTHER" id="PTHR48086">
    <property type="entry name" value="SODIUM/PROLINE SYMPORTER-RELATED"/>
    <property type="match status" value="1"/>
</dbReference>
<gene>
    <name evidence="9" type="ORF">L0C25_11625</name>
</gene>
<feature type="transmembrane region" description="Helical" evidence="8">
    <location>
        <begin position="6"/>
        <end position="24"/>
    </location>
</feature>
<sequence>MQTVHISILIAYLAVMVAVGAWFSRRRHVSSGDDFMFAGRSLPKPVLIGTLLATWVGSGTIIGGANFAYTYGPLASIFFLAGTPMGILALYYVSRKVRSASRYTVPELLEARFGLAARMIAAGITLLAYTGIVAYQFTGGGYIISMITSLSTGEGTLLVAALVTFLAIGGGLFSVAWTDFLSALVIVFGLVVAIPLVIGDDVGGFGAYWNDLPETSTTWSGGLSGLELLGYFLPLFLLILADQNMYQRLTAAQDEGTARSSTAGFFFSSFLVTVPVALLGSAAVILMPNINPDTAILSLASEHYLPAVIGGLVLAGALAFIVTTGSSFLLSGASNVVYDGFARFSKTELPDASRLRIHRVTVLAIAATAYVLGKFFPSVLELQLYSYTVYGVALAPPVLAVLLWKRATRAGALTCMILGTVVTITWEELDQPLDVNSVLISLPVALVSLVGVSLLTKPSDPLEASVEDSAPGARS</sequence>
<feature type="transmembrane region" description="Helical" evidence="8">
    <location>
        <begin position="262"/>
        <end position="287"/>
    </location>
</feature>
<evidence type="ECO:0000313" key="9">
    <source>
        <dbReference type="EMBL" id="UYM07685.1"/>
    </source>
</evidence>
<reference evidence="9" key="1">
    <citation type="submission" date="2022-01" db="EMBL/GenBank/DDBJ databases">
        <title>Nocardioidaceae gen. sp. A5X3R13.</title>
        <authorList>
            <person name="Lopez Marin M.A."/>
            <person name="Uhlik O."/>
        </authorList>
    </citation>
    <scope>NUCLEOTIDE SEQUENCE</scope>
    <source>
        <strain evidence="9">A5X3R13</strain>
    </source>
</reference>
<evidence type="ECO:0000256" key="3">
    <source>
        <dbReference type="ARBA" id="ARBA00022448"/>
    </source>
</evidence>
<evidence type="ECO:0000256" key="5">
    <source>
        <dbReference type="ARBA" id="ARBA00022989"/>
    </source>
</evidence>
<evidence type="ECO:0000256" key="6">
    <source>
        <dbReference type="ARBA" id="ARBA00023136"/>
    </source>
</evidence>
<keyword evidence="5 8" id="KW-1133">Transmembrane helix</keyword>
<dbReference type="PANTHER" id="PTHR48086:SF7">
    <property type="entry name" value="SODIUM-SOLUTE SYMPORTER-RELATED"/>
    <property type="match status" value="1"/>
</dbReference>
<keyword evidence="6 8" id="KW-0472">Membrane</keyword>
<dbReference type="GO" id="GO:0022857">
    <property type="term" value="F:transmembrane transporter activity"/>
    <property type="evidence" value="ECO:0007669"/>
    <property type="project" value="InterPro"/>
</dbReference>
<dbReference type="Proteomes" id="UP001164390">
    <property type="component" value="Chromosome"/>
</dbReference>
<evidence type="ECO:0000256" key="4">
    <source>
        <dbReference type="ARBA" id="ARBA00022692"/>
    </source>
</evidence>
<protein>
    <submittedName>
        <fullName evidence="9">Sodium:solute symporter family protein</fullName>
    </submittedName>
</protein>
<dbReference type="InterPro" id="IPR050277">
    <property type="entry name" value="Sodium:Solute_Symporter"/>
</dbReference>
<feature type="transmembrane region" description="Helical" evidence="8">
    <location>
        <begin position="74"/>
        <end position="94"/>
    </location>
</feature>
<dbReference type="PROSITE" id="PS50283">
    <property type="entry name" value="NA_SOLUT_SYMP_3"/>
    <property type="match status" value="1"/>
</dbReference>
<feature type="transmembrane region" description="Helical" evidence="8">
    <location>
        <begin position="307"/>
        <end position="337"/>
    </location>
</feature>
<name>A0AA46TMB2_9ACTN</name>
<accession>A0AA46TMB2</accession>
<dbReference type="KEGG" id="sgrg:L0C25_11625"/>
<dbReference type="AlphaFoldDB" id="A0AA46TMB2"/>
<evidence type="ECO:0000256" key="1">
    <source>
        <dbReference type="ARBA" id="ARBA00004141"/>
    </source>
</evidence>
<feature type="transmembrane region" description="Helical" evidence="8">
    <location>
        <begin position="357"/>
        <end position="376"/>
    </location>
</feature>
<dbReference type="CDD" id="cd10322">
    <property type="entry name" value="SLC5sbd"/>
    <property type="match status" value="1"/>
</dbReference>
<comment type="similarity">
    <text evidence="2 7">Belongs to the sodium:solute symporter (SSF) (TC 2.A.21) family.</text>
</comment>
<feature type="transmembrane region" description="Helical" evidence="8">
    <location>
        <begin position="45"/>
        <end position="68"/>
    </location>
</feature>
<evidence type="ECO:0000256" key="2">
    <source>
        <dbReference type="ARBA" id="ARBA00006434"/>
    </source>
</evidence>
<evidence type="ECO:0000313" key="10">
    <source>
        <dbReference type="Proteomes" id="UP001164390"/>
    </source>
</evidence>
<dbReference type="RefSeq" id="WP_271636660.1">
    <property type="nucleotide sequence ID" value="NZ_CP094970.1"/>
</dbReference>
<dbReference type="InterPro" id="IPR038377">
    <property type="entry name" value="Na/Glc_symporter_sf"/>
</dbReference>
<organism evidence="9 10">
    <name type="scientific">Solicola gregarius</name>
    <dbReference type="NCBI Taxonomy" id="2908642"/>
    <lineage>
        <taxon>Bacteria</taxon>
        <taxon>Bacillati</taxon>
        <taxon>Actinomycetota</taxon>
        <taxon>Actinomycetes</taxon>
        <taxon>Propionibacteriales</taxon>
        <taxon>Nocardioidaceae</taxon>
        <taxon>Solicola</taxon>
    </lineage>
</organism>
<feature type="transmembrane region" description="Helical" evidence="8">
    <location>
        <begin position="218"/>
        <end position="241"/>
    </location>
</feature>
<evidence type="ECO:0000256" key="7">
    <source>
        <dbReference type="RuleBase" id="RU362091"/>
    </source>
</evidence>
<dbReference type="InterPro" id="IPR001734">
    <property type="entry name" value="Na/solute_symporter"/>
</dbReference>
<feature type="transmembrane region" description="Helical" evidence="8">
    <location>
        <begin position="155"/>
        <end position="173"/>
    </location>
</feature>
<keyword evidence="3" id="KW-0813">Transport</keyword>
<dbReference type="GO" id="GO:0005886">
    <property type="term" value="C:plasma membrane"/>
    <property type="evidence" value="ECO:0007669"/>
    <property type="project" value="TreeGrafter"/>
</dbReference>
<feature type="transmembrane region" description="Helical" evidence="8">
    <location>
        <begin position="382"/>
        <end position="403"/>
    </location>
</feature>
<keyword evidence="10" id="KW-1185">Reference proteome</keyword>
<feature type="transmembrane region" description="Helical" evidence="8">
    <location>
        <begin position="180"/>
        <end position="198"/>
    </location>
</feature>
<proteinExistence type="inferred from homology"/>
<keyword evidence="4 8" id="KW-0812">Transmembrane</keyword>
<feature type="transmembrane region" description="Helical" evidence="8">
    <location>
        <begin position="115"/>
        <end position="135"/>
    </location>
</feature>
<dbReference type="EMBL" id="CP094970">
    <property type="protein sequence ID" value="UYM07685.1"/>
    <property type="molecule type" value="Genomic_DNA"/>
</dbReference>
<evidence type="ECO:0000256" key="8">
    <source>
        <dbReference type="SAM" id="Phobius"/>
    </source>
</evidence>